<accession>A0A1G7D971</accession>
<keyword evidence="5" id="KW-1185">Reference proteome</keyword>
<evidence type="ECO:0000256" key="2">
    <source>
        <dbReference type="ARBA" id="ARBA00023136"/>
    </source>
</evidence>
<keyword evidence="3" id="KW-0998">Cell outer membrane</keyword>
<dbReference type="AlphaFoldDB" id="A0A1G7D971"/>
<keyword evidence="4" id="KW-0675">Receptor</keyword>
<reference evidence="4 5" key="1">
    <citation type="submission" date="2016-10" db="EMBL/GenBank/DDBJ databases">
        <authorList>
            <person name="de Groot N.N."/>
        </authorList>
    </citation>
    <scope>NUCLEOTIDE SEQUENCE [LARGE SCALE GENOMIC DNA]</scope>
    <source>
        <strain evidence="4 5">DSM 24015</strain>
    </source>
</reference>
<dbReference type="InterPro" id="IPR036942">
    <property type="entry name" value="Beta-barrel_TonB_sf"/>
</dbReference>
<dbReference type="OrthoDB" id="1264254at2"/>
<proteinExistence type="predicted"/>
<protein>
    <submittedName>
        <fullName evidence="4">TonB dependent receptor</fullName>
    </submittedName>
</protein>
<organism evidence="4 5">
    <name type="scientific">Riemerella columbipharyngis</name>
    <dbReference type="NCBI Taxonomy" id="1071918"/>
    <lineage>
        <taxon>Bacteria</taxon>
        <taxon>Pseudomonadati</taxon>
        <taxon>Bacteroidota</taxon>
        <taxon>Flavobacteriia</taxon>
        <taxon>Flavobacteriales</taxon>
        <taxon>Weeksellaceae</taxon>
        <taxon>Riemerella</taxon>
    </lineage>
</organism>
<sequence length="586" mass="66788">MNPLRIIIIFLAGGTSLAFSQIKEERLILNKKREPEVKRIEKKKTSVVVEKNFPPEEKSNETLKYQIVNRPPVPDFKPSTIQGTDVSPDFSENYQKNYFRIGYGNYNKILTDGAISGILNDKVELGAVVHYLSTSGLKKDYAWDSHQRYGNVSAFLNYFGDFGKLNVDAGATLNNYNYYGISGFTSDLVKNIEQNYSKFHINGYYDFYSDNYLDNVKVKSSVLKDKLNSSESQADIKLNLSKLNLSLGQSISINAYLGFGANTIVTEFDALDHHKYNTFSGSLEPKLQFFSGRSYLSLGSDVVFYNNKRSSLLMSQTNQQKVYWFPKAEILFSASDELQFFGGIDGGLKLNTYTDLLSENPYLTPDLELNPTRTKYHFYFGIKGDYDQFIKYNVRAGFGKISDMLFFRSIGLINRNTDENRLAYDYNNAFSTYYRDASLSEIEGQISVFPLENMILNGELKFQQYLLNDKEKPYYRPLIQATINAQYTLLDKKLKLGFTGIFVSDRTTNAFEVSQENFYPNDYISTENTNKKIGGYADLNLSASYRITKNISIFAIGNNLLNTKYQTFNCYKVLGAQVLGGIKLTF</sequence>
<evidence type="ECO:0000313" key="4">
    <source>
        <dbReference type="EMBL" id="SDE48198.1"/>
    </source>
</evidence>
<evidence type="ECO:0000313" key="5">
    <source>
        <dbReference type="Proteomes" id="UP000198517"/>
    </source>
</evidence>
<dbReference type="GO" id="GO:0009279">
    <property type="term" value="C:cell outer membrane"/>
    <property type="evidence" value="ECO:0007669"/>
    <property type="project" value="UniProtKB-SubCell"/>
</dbReference>
<evidence type="ECO:0000256" key="1">
    <source>
        <dbReference type="ARBA" id="ARBA00004442"/>
    </source>
</evidence>
<dbReference type="SUPFAM" id="SSF56935">
    <property type="entry name" value="Porins"/>
    <property type="match status" value="1"/>
</dbReference>
<dbReference type="Proteomes" id="UP000198517">
    <property type="component" value="Unassembled WGS sequence"/>
</dbReference>
<dbReference type="EMBL" id="FNAS01000010">
    <property type="protein sequence ID" value="SDE48198.1"/>
    <property type="molecule type" value="Genomic_DNA"/>
</dbReference>
<dbReference type="RefSeq" id="WP_092736794.1">
    <property type="nucleotide sequence ID" value="NZ_FNAS01000010.1"/>
</dbReference>
<dbReference type="Gene3D" id="2.40.170.20">
    <property type="entry name" value="TonB-dependent receptor, beta-barrel domain"/>
    <property type="match status" value="1"/>
</dbReference>
<comment type="subcellular location">
    <subcellularLocation>
        <location evidence="1">Cell outer membrane</location>
    </subcellularLocation>
</comment>
<evidence type="ECO:0000256" key="3">
    <source>
        <dbReference type="ARBA" id="ARBA00023237"/>
    </source>
</evidence>
<keyword evidence="2" id="KW-0472">Membrane</keyword>
<gene>
    <name evidence="4" type="ORF">SAMN05421544_11057</name>
</gene>
<dbReference type="STRING" id="1071918.SAMN05421544_11057"/>
<name>A0A1G7D971_9FLAO</name>